<evidence type="ECO:0000313" key="23">
    <source>
        <dbReference type="RefSeq" id="XP_026522051.1"/>
    </source>
</evidence>
<dbReference type="FunFam" id="2.60.120.200:FF:000052">
    <property type="entry name" value="Laminin subunit alpha 2"/>
    <property type="match status" value="1"/>
</dbReference>
<dbReference type="FunFam" id="2.10.25.10:FF:000069">
    <property type="entry name" value="Laminin subunit alpha 1"/>
    <property type="match status" value="1"/>
</dbReference>
<feature type="disulfide bond" evidence="13">
    <location>
        <begin position="2581"/>
        <end position="2608"/>
    </location>
</feature>
<keyword evidence="7" id="KW-0084">Basement membrane</keyword>
<dbReference type="InterPro" id="IPR000034">
    <property type="entry name" value="Laminin_IV"/>
</dbReference>
<evidence type="ECO:0000256" key="4">
    <source>
        <dbReference type="ARBA" id="ARBA00022530"/>
    </source>
</evidence>
<dbReference type="FunFam" id="2.10.25.10:FF:000242">
    <property type="entry name" value="Laminin subunit alpha 1"/>
    <property type="match status" value="1"/>
</dbReference>
<dbReference type="GO" id="GO:0007411">
    <property type="term" value="P:axon guidance"/>
    <property type="evidence" value="ECO:0007669"/>
    <property type="project" value="TreeGrafter"/>
</dbReference>
<gene>
    <name evidence="23" type="primary">LAMA2</name>
</gene>
<feature type="disulfide bond" evidence="14">
    <location>
        <begin position="1527"/>
        <end position="1539"/>
    </location>
</feature>
<feature type="disulfide bond" evidence="14">
    <location>
        <begin position="1032"/>
        <end position="1041"/>
    </location>
</feature>
<feature type="disulfide bond" evidence="14">
    <location>
        <begin position="1136"/>
        <end position="1145"/>
    </location>
</feature>
<evidence type="ECO:0000259" key="20">
    <source>
        <dbReference type="PROSITE" id="PS51115"/>
    </source>
</evidence>
<evidence type="ECO:0000256" key="3">
    <source>
        <dbReference type="ARBA" id="ARBA00022525"/>
    </source>
</evidence>
<feature type="coiled-coil region" evidence="15">
    <location>
        <begin position="1985"/>
        <end position="2061"/>
    </location>
</feature>
<protein>
    <submittedName>
        <fullName evidence="23">Laminin subunit alpha-2</fullName>
    </submittedName>
</protein>
<dbReference type="SMART" id="SM00282">
    <property type="entry name" value="LamG"/>
    <property type="match status" value="5"/>
</dbReference>
<dbReference type="CDD" id="cd00055">
    <property type="entry name" value="EGF_Lam"/>
    <property type="match status" value="14"/>
</dbReference>
<dbReference type="Pfam" id="PF06009">
    <property type="entry name" value="Laminin_II"/>
    <property type="match status" value="1"/>
</dbReference>
<feature type="coiled-coil region" evidence="15">
    <location>
        <begin position="1707"/>
        <end position="1803"/>
    </location>
</feature>
<feature type="disulfide bond" evidence="14">
    <location>
        <begin position="776"/>
        <end position="785"/>
    </location>
</feature>
<evidence type="ECO:0000256" key="14">
    <source>
        <dbReference type="PROSITE-ProRule" id="PRU00460"/>
    </source>
</evidence>
<comment type="subcellular location">
    <subcellularLocation>
        <location evidence="2">Secreted</location>
        <location evidence="2">Extracellular space</location>
        <location evidence="2">Extracellular matrix</location>
        <location evidence="2">Basement membrane</location>
    </subcellularLocation>
</comment>
<dbReference type="FunFam" id="2.60.120.260:FF:000017">
    <property type="entry name" value="Laminin subunit alpha 2"/>
    <property type="match status" value="1"/>
</dbReference>
<dbReference type="SMART" id="SM00180">
    <property type="entry name" value="EGF_Lam"/>
    <property type="match status" value="16"/>
</dbReference>
<dbReference type="FunFam" id="2.10.25.10:FF:000512">
    <property type="entry name" value="Laminin subunit alpha 1"/>
    <property type="match status" value="1"/>
</dbReference>
<dbReference type="FunFam" id="2.10.25.10:FF:000106">
    <property type="entry name" value="Heparan sulfate proteoglycan 2"/>
    <property type="match status" value="2"/>
</dbReference>
<feature type="disulfide bond" evidence="14">
    <location>
        <begin position="987"/>
        <end position="996"/>
    </location>
</feature>
<feature type="domain" description="Laminin EGF-like" evidence="19">
    <location>
        <begin position="865"/>
        <end position="917"/>
    </location>
</feature>
<feature type="domain" description="Laminin EGF-like" evidence="19">
    <location>
        <begin position="1060"/>
        <end position="1105"/>
    </location>
</feature>
<evidence type="ECO:0000256" key="13">
    <source>
        <dbReference type="PROSITE-ProRule" id="PRU00122"/>
    </source>
</evidence>
<dbReference type="InterPro" id="IPR010307">
    <property type="entry name" value="Laminin_dom_II"/>
</dbReference>
<feature type="domain" description="Laminin EGF-like" evidence="19">
    <location>
        <begin position="1527"/>
        <end position="1573"/>
    </location>
</feature>
<feature type="disulfide bond" evidence="14">
    <location>
        <begin position="1548"/>
        <end position="1557"/>
    </location>
</feature>
<feature type="region of interest" description="Disordered" evidence="16">
    <location>
        <begin position="2606"/>
        <end position="2655"/>
    </location>
</feature>
<feature type="compositionally biased region" description="Pro residues" evidence="16">
    <location>
        <begin position="2642"/>
        <end position="2654"/>
    </location>
</feature>
<feature type="disulfide bond" evidence="14">
    <location>
        <begin position="967"/>
        <end position="979"/>
    </location>
</feature>
<evidence type="ECO:0000256" key="1">
    <source>
        <dbReference type="ARBA" id="ARBA00002418"/>
    </source>
</evidence>
<dbReference type="GO" id="GO:0005102">
    <property type="term" value="F:signaling receptor binding"/>
    <property type="evidence" value="ECO:0007669"/>
    <property type="project" value="InterPro"/>
</dbReference>
<dbReference type="FunFam" id="2.10.25.10:FF:000128">
    <property type="entry name" value="laminin subunit alpha-2 isoform X1"/>
    <property type="match status" value="2"/>
</dbReference>
<dbReference type="PROSITE" id="PS01248">
    <property type="entry name" value="EGF_LAM_1"/>
    <property type="match status" value="7"/>
</dbReference>
<feature type="domain" description="Laminin EGF-like" evidence="19">
    <location>
        <begin position="1014"/>
        <end position="1059"/>
    </location>
</feature>
<dbReference type="CDD" id="cd00110">
    <property type="entry name" value="LamG"/>
    <property type="match status" value="5"/>
</dbReference>
<feature type="domain" description="Laminin EGF-like" evidence="19">
    <location>
        <begin position="967"/>
        <end position="1013"/>
    </location>
</feature>
<feature type="domain" description="Laminin G" evidence="18">
    <location>
        <begin position="2424"/>
        <end position="2608"/>
    </location>
</feature>
<feature type="domain" description="Laminin EGF-like" evidence="19">
    <location>
        <begin position="757"/>
        <end position="806"/>
    </location>
</feature>
<feature type="disulfide bond" evidence="14">
    <location>
        <begin position="889"/>
        <end position="898"/>
    </location>
</feature>
<dbReference type="InterPro" id="IPR000742">
    <property type="entry name" value="EGF"/>
</dbReference>
<dbReference type="RefSeq" id="XP_026522051.1">
    <property type="nucleotide sequence ID" value="XM_026666266.1"/>
</dbReference>
<dbReference type="Pfam" id="PF24973">
    <property type="entry name" value="EGF_LMN_ATRN"/>
    <property type="match status" value="2"/>
</dbReference>
<evidence type="ECO:0000256" key="9">
    <source>
        <dbReference type="ARBA" id="ARBA00023054"/>
    </source>
</evidence>
<accession>A0A6J1TUF6</accession>
<feature type="disulfide bond" evidence="14">
    <location>
        <begin position="1060"/>
        <end position="1072"/>
    </location>
</feature>
<dbReference type="Gene3D" id="1.10.287.950">
    <property type="entry name" value="Methyl-accepting chemotaxis protein"/>
    <property type="match status" value="1"/>
</dbReference>
<feature type="domain" description="Laminin IV type A" evidence="20">
    <location>
        <begin position="540"/>
        <end position="723"/>
    </location>
</feature>
<evidence type="ECO:0000256" key="7">
    <source>
        <dbReference type="ARBA" id="ARBA00022869"/>
    </source>
</evidence>
<dbReference type="FunFam" id="2.10.25.10:FF:000189">
    <property type="entry name" value="Laminin subunit alpha 2"/>
    <property type="match status" value="1"/>
</dbReference>
<dbReference type="PANTHER" id="PTHR10574">
    <property type="entry name" value="NETRIN/LAMININ-RELATED"/>
    <property type="match status" value="1"/>
</dbReference>
<comment type="caution">
    <text evidence="14">Lacks conserved residue(s) required for the propagation of feature annotation.</text>
</comment>
<dbReference type="InterPro" id="IPR009254">
    <property type="entry name" value="Laminin_aI"/>
</dbReference>
<dbReference type="Pfam" id="PF00054">
    <property type="entry name" value="Laminin_G_1"/>
    <property type="match status" value="4"/>
</dbReference>
<feature type="disulfide bond" evidence="14">
    <location>
        <begin position="1062"/>
        <end position="1079"/>
    </location>
</feature>
<feature type="domain" description="Laminin G" evidence="18">
    <location>
        <begin position="2094"/>
        <end position="2225"/>
    </location>
</feature>
<dbReference type="SUPFAM" id="SSF49785">
    <property type="entry name" value="Galactose-binding domain-like"/>
    <property type="match status" value="1"/>
</dbReference>
<keyword evidence="6" id="KW-0677">Repeat</keyword>
<keyword evidence="10 14" id="KW-1015">Disulfide bond</keyword>
<feature type="domain" description="Laminin EGF-like" evidence="19">
    <location>
        <begin position="807"/>
        <end position="864"/>
    </location>
</feature>
<dbReference type="PROSITE" id="PS50027">
    <property type="entry name" value="EGF_LAM_2"/>
    <property type="match status" value="12"/>
</dbReference>
<evidence type="ECO:0000259" key="21">
    <source>
        <dbReference type="PROSITE" id="PS51117"/>
    </source>
</evidence>
<dbReference type="Proteomes" id="UP000504612">
    <property type="component" value="Unplaced"/>
</dbReference>
<dbReference type="Pfam" id="PF00053">
    <property type="entry name" value="EGF_laminin"/>
    <property type="match status" value="12"/>
</dbReference>
<dbReference type="CTD" id="3908"/>
<evidence type="ECO:0000256" key="15">
    <source>
        <dbReference type="SAM" id="Coils"/>
    </source>
</evidence>
<dbReference type="Gene3D" id="2.10.25.10">
    <property type="entry name" value="Laminin"/>
    <property type="match status" value="12"/>
</dbReference>
<feature type="disulfide bond" evidence="14">
    <location>
        <begin position="1106"/>
        <end position="1118"/>
    </location>
</feature>
<evidence type="ECO:0000259" key="18">
    <source>
        <dbReference type="PROSITE" id="PS50025"/>
    </source>
</evidence>
<dbReference type="FunFam" id="2.10.25.10:FF:000051">
    <property type="entry name" value="Laminin subunit alpha 4"/>
    <property type="match status" value="1"/>
</dbReference>
<dbReference type="Gene3D" id="2.60.120.260">
    <property type="entry name" value="Galactose-binding domain-like"/>
    <property type="match status" value="1"/>
</dbReference>
<dbReference type="FunFam" id="2.10.25.10:FF:000074">
    <property type="entry name" value="Laminin subunit alpha"/>
    <property type="match status" value="1"/>
</dbReference>
<dbReference type="PANTHER" id="PTHR10574:SF291">
    <property type="entry name" value="LAMININ SUBUNIT ALPHA-2"/>
    <property type="match status" value="1"/>
</dbReference>
<dbReference type="InterPro" id="IPR013320">
    <property type="entry name" value="ConA-like_dom_sf"/>
</dbReference>
<feature type="disulfide bond" evidence="14">
    <location>
        <begin position="918"/>
        <end position="930"/>
    </location>
</feature>
<dbReference type="PROSITE" id="PS50025">
    <property type="entry name" value="LAM_G_DOMAIN"/>
    <property type="match status" value="5"/>
</dbReference>
<feature type="disulfide bond" evidence="14">
    <location>
        <begin position="1529"/>
        <end position="1546"/>
    </location>
</feature>
<dbReference type="FunFam" id="2.170.300.10:FF:000008">
    <property type="entry name" value="Laminin subunit alpha 2"/>
    <property type="match status" value="1"/>
</dbReference>
<feature type="domain" description="Laminin EGF-like" evidence="19">
    <location>
        <begin position="416"/>
        <end position="470"/>
    </location>
</feature>
<evidence type="ECO:0000256" key="10">
    <source>
        <dbReference type="ARBA" id="ARBA00023157"/>
    </source>
</evidence>
<feature type="disulfide bond" evidence="14">
    <location>
        <begin position="835"/>
        <end position="844"/>
    </location>
</feature>
<dbReference type="SUPFAM" id="SSF49899">
    <property type="entry name" value="Concanavalin A-like lectins/glucanases"/>
    <property type="match status" value="5"/>
</dbReference>
<feature type="chain" id="PRO_5027024836" evidence="17">
    <location>
        <begin position="25"/>
        <end position="3047"/>
    </location>
</feature>
<dbReference type="GO" id="GO:0030155">
    <property type="term" value="P:regulation of cell adhesion"/>
    <property type="evidence" value="ECO:0007669"/>
    <property type="project" value="InterPro"/>
</dbReference>
<dbReference type="GO" id="GO:0030334">
    <property type="term" value="P:regulation of cell migration"/>
    <property type="evidence" value="ECO:0007669"/>
    <property type="project" value="InterPro"/>
</dbReference>
<dbReference type="InterPro" id="IPR050440">
    <property type="entry name" value="Laminin/Netrin_ECM"/>
</dbReference>
<dbReference type="Pfam" id="PF06008">
    <property type="entry name" value="Laminin_I"/>
    <property type="match status" value="1"/>
</dbReference>
<feature type="compositionally biased region" description="Basic and acidic residues" evidence="16">
    <location>
        <begin position="2612"/>
        <end position="2622"/>
    </location>
</feature>
<dbReference type="InterPro" id="IPR002049">
    <property type="entry name" value="LE_dom"/>
</dbReference>
<dbReference type="GO" id="GO:0009887">
    <property type="term" value="P:animal organ morphogenesis"/>
    <property type="evidence" value="ECO:0007669"/>
    <property type="project" value="TreeGrafter"/>
</dbReference>
<dbReference type="PRINTS" id="PR00011">
    <property type="entry name" value="EGFLAMININ"/>
</dbReference>
<feature type="disulfide bond" evidence="14">
    <location>
        <begin position="1439"/>
        <end position="1448"/>
    </location>
</feature>
<dbReference type="GO" id="GO:0005604">
    <property type="term" value="C:basement membrane"/>
    <property type="evidence" value="ECO:0007669"/>
    <property type="project" value="UniProtKB-SubCell"/>
</dbReference>
<name>A0A6J1TUF6_9SAUR</name>
<keyword evidence="5 17" id="KW-0732">Signal</keyword>
<feature type="domain" description="Laminin G" evidence="18">
    <location>
        <begin position="2688"/>
        <end position="2859"/>
    </location>
</feature>
<dbReference type="InterPro" id="IPR008979">
    <property type="entry name" value="Galactose-bd-like_sf"/>
</dbReference>
<dbReference type="GO" id="GO:0009888">
    <property type="term" value="P:tissue development"/>
    <property type="evidence" value="ECO:0007669"/>
    <property type="project" value="TreeGrafter"/>
</dbReference>
<feature type="domain" description="Laminin G" evidence="18">
    <location>
        <begin position="2864"/>
        <end position="3044"/>
    </location>
</feature>
<dbReference type="PROSITE" id="PS51115">
    <property type="entry name" value="LAMININ_IVA"/>
    <property type="match status" value="2"/>
</dbReference>
<evidence type="ECO:0000313" key="22">
    <source>
        <dbReference type="Proteomes" id="UP000504612"/>
    </source>
</evidence>
<keyword evidence="3" id="KW-0964">Secreted</keyword>
<keyword evidence="22" id="KW-1185">Reference proteome</keyword>
<dbReference type="PROSITE" id="PS51117">
    <property type="entry name" value="LAMININ_NTER"/>
    <property type="match status" value="1"/>
</dbReference>
<dbReference type="FunFam" id="2.60.120.200:FF:000065">
    <property type="entry name" value="Laminin subunit alpha 2"/>
    <property type="match status" value="1"/>
</dbReference>
<proteinExistence type="predicted"/>
<evidence type="ECO:0000256" key="16">
    <source>
        <dbReference type="SAM" id="MobiDB-lite"/>
    </source>
</evidence>
<dbReference type="KEGG" id="nss:113411266"/>
<feature type="domain" description="Laminin IV type A" evidence="20">
    <location>
        <begin position="1180"/>
        <end position="1379"/>
    </location>
</feature>
<reference evidence="23" key="1">
    <citation type="submission" date="2025-08" db="UniProtKB">
        <authorList>
            <consortium name="RefSeq"/>
        </authorList>
    </citation>
    <scope>IDENTIFICATION</scope>
</reference>
<evidence type="ECO:0000256" key="8">
    <source>
        <dbReference type="ARBA" id="ARBA00022889"/>
    </source>
</evidence>
<dbReference type="InterPro" id="IPR056863">
    <property type="entry name" value="LMN_ATRN_NET-like_EGF"/>
</dbReference>
<dbReference type="GO" id="GO:0005576">
    <property type="term" value="C:extracellular region"/>
    <property type="evidence" value="ECO:0007669"/>
    <property type="project" value="UniProtKB-ARBA"/>
</dbReference>
<feature type="disulfide bond" evidence="14">
    <location>
        <begin position="446"/>
        <end position="455"/>
    </location>
</feature>
<evidence type="ECO:0000256" key="5">
    <source>
        <dbReference type="ARBA" id="ARBA00022729"/>
    </source>
</evidence>
<keyword evidence="9 15" id="KW-0175">Coiled coil</keyword>
<dbReference type="FunFam" id="2.60.120.200:FF:000063">
    <property type="entry name" value="Laminin subunit alpha 2"/>
    <property type="match status" value="1"/>
</dbReference>
<dbReference type="SMART" id="SM00136">
    <property type="entry name" value="LamNT"/>
    <property type="match status" value="1"/>
</dbReference>
<sequence>MRRAPGLPLLFLTVALSWCGSLFGQPRWPQQQQAAPQQRGLFPAVLNLAYNALITTNATCGKRGPEMYCKMVEHVPGQPARNPQCRICDQLSRNPNLRHPISNAIDGKNTWWQSPSIQNGMEYHYVTITLDLRQVFQIAYVIVKAANSPRPGNWILERSLDGNNYEPWQYYAITDTECLTRYNITPRTGPPSYAKDDEVICTSYYSKIHPLENGEIHTSLINGRPSADDPSPTLLEFTSARYIRLRFQRIRTLNADLMMLAHRDLNEIDPIVTRRYYYSVKDISAGGMCICYGHAKACPLNPATNRSSCACEHNTCGESCDRCCPGFNQRPWQAGTFLVKHECEACNCHGKAEECYYDQTVADRKQSLNIHGEYLGGGICINCTQNTAGFNCETCIDGYFRPKGVHPNDHQPCQPCQCYSVGSLDGTCVKDEKQATGGMHPGSCHCKPGFGGERCDWCALGYKNFPYCVPCNCSLKGSLNDDPCEGPCRCKVYVEGKNCDRCKAGFFNLQQDNPQGCEACFCSGITNDCTDSHWTYSTIMDMNGWHLTDEWGLAKITPQQDTFDGPQQLSISNTVARTVLQPIYYWSAPSPYLGNKITAAGGHLKFTVSYDLAGEEDIAEAILQPDVIIEGSGLRIRTSQEGIHLNPFEEHTEEVLLKHNLFMLHGIPVSKREFMTVLANIKRLLIRATYSNGMNAIYRLSGVGLESANDLLTGQKDASAVEICQCSSGYLGSSCESCWPGHRRVNGTIVGGICKPCTCFGHAESCDDITGECLNCKHNTGGRYCDRCLPGFYGDATKGKADDCQLCACPLSISSNNFSPTCHLDQTHGFICDGCPSGYAGLRCERCAEGYFGQPSKPGGLCQPCQCNDNLDFSIPGSCDSLSGACLKCKPGTTGQYCEKCVDGYFGDALDVKKCQACSCNINGSFSKVCDSKTGQCHCKPNVLGRQCNQCKSGTFGVQSSRGCLPCNCNSFGSKSFDCDETGQCHCQPGVGGKKCDHCAHGFYGFEEGGCTPCQCSHLGNNCDPHTGRCICPPNTTGNRCEKCVPNHWGHDIISGCKACDCSVAGSLSFQCNPDTGCCFCRPEFSGDKCTECRLGYRNFPQCIACECLVAGTEPQTCDTEMEKCSCADHTGQCTCKMNVEGINCDRCKPGRFGLSAKNPLGCNSCYCFGLTSECSEAKGLVRVWLTLKPDQVVLPLADENVQHQTTKGIIYQYPETIANIDLVMQDLHSEPFYWRLPEQFEGKKLMAYGGKLKYAIFFEAREDTGFATYNPQIIIRGGLPTHTRIIVRHVVAPLNGQLTRHEIEMTEYNWKYYGDDPRITQTVTREDFMDVLYNIHYILIKATHGRFMRQSRISEISLEIADTGNVSGRTPSAQLIEQCNCPVGHFGLSCEACSPGFYRLASPYTGRRPGPALGACVPCSCHRHSEMCDPETSICQNCRHNTYGDHCERCALGFYGIVRGNTNDCQPCACPLTMSSNNFSPSCVIEGVNDYRCTACPPGYEGQYCERCSPGYTGNPKIPGGSCQECECHPHGSLPVPCDPLTGQCVCKPGSTGWKCAGCEAWHAREGIACVSCDDECTGVLLRDLDQLNQMTLTVNLSGPLYPPYKMLYSFENTTQELKHLLSPQQAPERVLNLAQKNLDTLVVEMDELLTRATKVTADGEQTGQDAKTTNERAKSLGQLIKVTLQAAEGVNDAASKLNETLGIPEKALDKSFQELQSEVDKMMAELRKRKLELQKAVAQDELESAEDLLKNMHKLFVEPKKKTEDLKNEVKEKLADYHDKIDDALNLLREATNKIREADRLSAINQRNLTAVEKKKQGIENGRQETENTLREGNDILGETNELANGINLAVENIDNIKNEIGPLSVELKGKIDNLSGNIKKKKLPEKVLQAEAHAAQLNDSSAILDGILDEAKNLSFNATIAFKAYSNIKEHIDEADAISKDAKARANEAIQLVRENLLRTLMKATLSNNLLQGLDTNTAAKVQAVKDKAKQANDTANEVLAKIRDLNQNLLGLKDRYRKVADDAAKTNAMLKDPTKNIADADDTVKNLGKEADRLMDKLKPIKQLQDNLGKNISHIKDLINQARKQANSIKVSVASGGNCIRTYRPEIKKGLYNTVILNVKTTVPDNLLFYLGSNRYTDFLAIEMRKGKVDFLWDVGSGVGRADYPDLTIDDGVWYRIEASRQKSDAVRVTTFTGCMGETYLDSKPIGLWNFRDIEGECKGCAVSPQVADGEGTVQFDGEGYATVSRPIRWNPNISMVMFKFKTFSSTALLMYLATLDLKDFMSIELSDGHIKVSYDLGSGTASVVGNWSHNDGKWKSFTLSRILKQANISIVDIDSNNEEIIPAVSPGKHFGLNLKADEPIYFGGLPSLRRNLSMKSRPEVNTKKYAGCLKDIEISRTPYNLLSSPDYLGITRGCILQNIYTVSFPKPGFVEMPPVSLEVGTEIHLSFSTKNESGIILFGTNEISVPPRRKRRQTGQVYYAVFLNGGRLEVHISTGVRDPRRIIVKPESGEFHDGKEHSLWLERLGGLFAIQVDEDRRQSQRLPTDQPMSIKGLFVGGTPPEFHIPPIKNIPAFDGCIWNLVVNAVPMDFAQSVAFKNADIGQCPDLGPDHETEHEDPTPQTTSHPEPEEEESKASTTPPPPPPPFPPLPELLAAEVKSASSSADFHLTEHCADDVEPITLEGGKQFGLSRNSHIAVAFDDTKVKNKLTIELEIRTKAENGLLFYMARINHADFATIQIKNGFPYFSYDLGHGNTSTMIPNKINDGQWHKIKIFRSKQEGVLSVDGTTNRTTSPKKADILDVVGMLYVGGLPINYITRRIGPVVYSIDGCIRNFQMTEAPIDLNNPTSFYNVGRCFVNPQEGTYFAGTGFAKAVGAYKVGLDLQVEFEFRTTRTNGVLLGISSQKMDGLGIELVDENVMFHVDNGAGRFSAIYETAIPGSLCDGRWHRVVAHKIKHRLMLTVDDQHVEGISPNAASTSAETNDPVFVGGYPDGLKQFGLTTNIRFKGCIRSLKLIKGAAKPLEINFSKALEIKGVQPLSCPGN</sequence>
<keyword evidence="11" id="KW-0325">Glycoprotein</keyword>
<feature type="disulfide bond" evidence="14">
    <location>
        <begin position="416"/>
        <end position="428"/>
    </location>
</feature>
<dbReference type="FunFam" id="2.10.25.10:FF:000094">
    <property type="entry name" value="Laminin subunit alpha-2"/>
    <property type="match status" value="1"/>
</dbReference>
<feature type="disulfide bond" evidence="14">
    <location>
        <begin position="490"/>
        <end position="499"/>
    </location>
</feature>
<keyword evidence="4" id="KW-0272">Extracellular matrix</keyword>
<dbReference type="Pfam" id="PF02210">
    <property type="entry name" value="Laminin_G_2"/>
    <property type="match status" value="1"/>
</dbReference>
<feature type="signal peptide" evidence="17">
    <location>
        <begin position="1"/>
        <end position="24"/>
    </location>
</feature>
<evidence type="ECO:0000256" key="6">
    <source>
        <dbReference type="ARBA" id="ARBA00022737"/>
    </source>
</evidence>
<feature type="domain" description="Laminin EGF-like" evidence="19">
    <location>
        <begin position="471"/>
        <end position="519"/>
    </location>
</feature>
<evidence type="ECO:0000256" key="2">
    <source>
        <dbReference type="ARBA" id="ARBA00004302"/>
    </source>
</evidence>
<feature type="disulfide bond" evidence="14">
    <location>
        <begin position="901"/>
        <end position="915"/>
    </location>
</feature>
<dbReference type="Pfam" id="PF00052">
    <property type="entry name" value="Laminin_B"/>
    <property type="match status" value="2"/>
</dbReference>
<dbReference type="SMART" id="SM00281">
    <property type="entry name" value="LamB"/>
    <property type="match status" value="2"/>
</dbReference>
<feature type="domain" description="Laminin EGF-like" evidence="19">
    <location>
        <begin position="1106"/>
        <end position="1165"/>
    </location>
</feature>
<evidence type="ECO:0000256" key="17">
    <source>
        <dbReference type="SAM" id="SignalP"/>
    </source>
</evidence>
<feature type="disulfide bond" evidence="14">
    <location>
        <begin position="939"/>
        <end position="948"/>
    </location>
</feature>
<evidence type="ECO:0000256" key="11">
    <source>
        <dbReference type="ARBA" id="ARBA00023180"/>
    </source>
</evidence>
<keyword evidence="12 14" id="KW-0424">Laminin EGF-like domain</keyword>
<dbReference type="Gene3D" id="2.170.300.10">
    <property type="entry name" value="Tie2 ligand-binding domain superfamily"/>
    <property type="match status" value="2"/>
</dbReference>
<dbReference type="InterPro" id="IPR008211">
    <property type="entry name" value="Laminin_N"/>
</dbReference>
<dbReference type="SUPFAM" id="SSF57196">
    <property type="entry name" value="EGF/Laminin"/>
    <property type="match status" value="13"/>
</dbReference>
<dbReference type="FunFam" id="2.60.120.200:FF:000061">
    <property type="entry name" value="Laminin subunit alpha 2"/>
    <property type="match status" value="1"/>
</dbReference>
<dbReference type="Pfam" id="PF00055">
    <property type="entry name" value="Laminin_N"/>
    <property type="match status" value="1"/>
</dbReference>
<dbReference type="Gene3D" id="2.60.120.200">
    <property type="match status" value="5"/>
</dbReference>
<dbReference type="SMART" id="SM00181">
    <property type="entry name" value="EGF"/>
    <property type="match status" value="9"/>
</dbReference>
<feature type="domain" description="Laminin G" evidence="18">
    <location>
        <begin position="2235"/>
        <end position="2419"/>
    </location>
</feature>
<organism evidence="22 23">
    <name type="scientific">Notechis scutatus</name>
    <name type="common">mainland tiger snake</name>
    <dbReference type="NCBI Taxonomy" id="8663"/>
    <lineage>
        <taxon>Eukaryota</taxon>
        <taxon>Metazoa</taxon>
        <taxon>Chordata</taxon>
        <taxon>Craniata</taxon>
        <taxon>Vertebrata</taxon>
        <taxon>Euteleostomi</taxon>
        <taxon>Lepidosauria</taxon>
        <taxon>Squamata</taxon>
        <taxon>Bifurcata</taxon>
        <taxon>Unidentata</taxon>
        <taxon>Episquamata</taxon>
        <taxon>Toxicofera</taxon>
        <taxon>Serpentes</taxon>
        <taxon>Colubroidea</taxon>
        <taxon>Elapidae</taxon>
        <taxon>Hydrophiinae</taxon>
        <taxon>Notechis</taxon>
    </lineage>
</organism>
<dbReference type="FunFam" id="2.10.25.10:FF:000082">
    <property type="entry name" value="Laminin subunit alpha 1"/>
    <property type="match status" value="2"/>
</dbReference>
<dbReference type="GeneID" id="113411266"/>
<evidence type="ECO:0000256" key="12">
    <source>
        <dbReference type="ARBA" id="ARBA00023292"/>
    </source>
</evidence>
<feature type="domain" description="Laminin N-terminal" evidence="21">
    <location>
        <begin position="37"/>
        <end position="288"/>
    </location>
</feature>
<dbReference type="GO" id="GO:0007155">
    <property type="term" value="P:cell adhesion"/>
    <property type="evidence" value="ECO:0007669"/>
    <property type="project" value="UniProtKB-KW"/>
</dbReference>
<dbReference type="GO" id="GO:0045995">
    <property type="term" value="P:regulation of embryonic development"/>
    <property type="evidence" value="ECO:0007669"/>
    <property type="project" value="InterPro"/>
</dbReference>
<dbReference type="InterPro" id="IPR001791">
    <property type="entry name" value="Laminin_G"/>
</dbReference>
<feature type="disulfide bond" evidence="14">
    <location>
        <begin position="920"/>
        <end position="937"/>
    </location>
</feature>
<keyword evidence="8" id="KW-0130">Cell adhesion</keyword>
<dbReference type="GO" id="GO:0005201">
    <property type="term" value="F:extracellular matrix structural constituent"/>
    <property type="evidence" value="ECO:0007669"/>
    <property type="project" value="TreeGrafter"/>
</dbReference>
<comment type="function">
    <text evidence="1">Binding to cells via a high affinity receptor, laminin is thought to mediate the attachment, migration and organization of cells into tissues during embryonic development by interacting with other extracellular matrix components.</text>
</comment>
<feature type="domain" description="Laminin EGF-like" evidence="19">
    <location>
        <begin position="1420"/>
        <end position="1468"/>
    </location>
</feature>
<feature type="disulfide bond" evidence="14">
    <location>
        <begin position="1081"/>
        <end position="1090"/>
    </location>
</feature>
<evidence type="ECO:0000259" key="19">
    <source>
        <dbReference type="PROSITE" id="PS50027"/>
    </source>
</evidence>
<feature type="domain" description="Laminin EGF-like" evidence="19">
    <location>
        <begin position="918"/>
        <end position="966"/>
    </location>
</feature>